<dbReference type="SMART" id="SM01359">
    <property type="entry name" value="A2M_N_2"/>
    <property type="match status" value="1"/>
</dbReference>
<dbReference type="PANTHER" id="PTHR11412:SF81">
    <property type="entry name" value="COMPLEMENT C3"/>
    <property type="match status" value="1"/>
</dbReference>
<name>A0A2G9S6X7_AQUCT</name>
<dbReference type="PANTHER" id="PTHR11412">
    <property type="entry name" value="MACROGLOBULIN / COMPLEMENT"/>
    <property type="match status" value="1"/>
</dbReference>
<keyword evidence="3" id="KW-1015">Disulfide bond</keyword>
<dbReference type="Gene3D" id="1.20.50.70">
    <property type="match status" value="1"/>
</dbReference>
<dbReference type="Gene3D" id="1.20.91.20">
    <property type="entry name" value="Anaphylotoxins (complement system)"/>
    <property type="match status" value="1"/>
</dbReference>
<dbReference type="Gene3D" id="2.20.130.20">
    <property type="match status" value="1"/>
</dbReference>
<proteinExistence type="predicted"/>
<dbReference type="InterPro" id="IPR050473">
    <property type="entry name" value="A2M/Complement_sys"/>
</dbReference>
<dbReference type="Gene3D" id="6.20.50.160">
    <property type="match status" value="1"/>
</dbReference>
<evidence type="ECO:0000256" key="1">
    <source>
        <dbReference type="ARBA" id="ARBA00004613"/>
    </source>
</evidence>
<dbReference type="InterPro" id="IPR011625">
    <property type="entry name" value="A2M_N_BRD"/>
</dbReference>
<dbReference type="InterPro" id="IPR001840">
    <property type="entry name" value="Anaphylatoxn_comp_syst_dom"/>
</dbReference>
<dbReference type="Proteomes" id="UP000228934">
    <property type="component" value="Unassembled WGS sequence"/>
</dbReference>
<comment type="subcellular location">
    <subcellularLocation>
        <location evidence="1">Secreted</location>
    </subcellularLocation>
</comment>
<evidence type="ECO:0000256" key="2">
    <source>
        <dbReference type="ARBA" id="ARBA00022525"/>
    </source>
</evidence>
<dbReference type="InterPro" id="IPR018081">
    <property type="entry name" value="Anaphylatoxin_comp_syst"/>
</dbReference>
<feature type="domain" description="Anaphylatoxin-like" evidence="4">
    <location>
        <begin position="194"/>
        <end position="229"/>
    </location>
</feature>
<evidence type="ECO:0000313" key="5">
    <source>
        <dbReference type="EMBL" id="PIO35211.1"/>
    </source>
</evidence>
<accession>A0A2G9S6X7</accession>
<reference evidence="6" key="1">
    <citation type="journal article" date="2017" name="Nat. Commun.">
        <title>The North American bullfrog draft genome provides insight into hormonal regulation of long noncoding RNA.</title>
        <authorList>
            <person name="Hammond S.A."/>
            <person name="Warren R.L."/>
            <person name="Vandervalk B.P."/>
            <person name="Kucuk E."/>
            <person name="Khan H."/>
            <person name="Gibb E.A."/>
            <person name="Pandoh P."/>
            <person name="Kirk H."/>
            <person name="Zhao Y."/>
            <person name="Jones M."/>
            <person name="Mungall A.J."/>
            <person name="Coope R."/>
            <person name="Pleasance S."/>
            <person name="Moore R.A."/>
            <person name="Holt R.A."/>
            <person name="Round J.M."/>
            <person name="Ohora S."/>
            <person name="Walle B.V."/>
            <person name="Veldhoen N."/>
            <person name="Helbing C.C."/>
            <person name="Birol I."/>
        </authorList>
    </citation>
    <scope>NUCLEOTIDE SEQUENCE [LARGE SCALE GENOMIC DNA]</scope>
</reference>
<dbReference type="Pfam" id="PF01821">
    <property type="entry name" value="ANATO"/>
    <property type="match status" value="1"/>
</dbReference>
<dbReference type="PRINTS" id="PR00004">
    <property type="entry name" value="ANAPHYLATOXN"/>
</dbReference>
<dbReference type="PROSITE" id="PS01177">
    <property type="entry name" value="ANAPHYLATOXIN_1"/>
    <property type="match status" value="1"/>
</dbReference>
<dbReference type="Pfam" id="PF07703">
    <property type="entry name" value="A2M_BRD"/>
    <property type="match status" value="1"/>
</dbReference>
<dbReference type="CDD" id="cd00017">
    <property type="entry name" value="ANATO"/>
    <property type="match status" value="1"/>
</dbReference>
<dbReference type="OrthoDB" id="6359008at2759"/>
<dbReference type="InterPro" id="IPR000020">
    <property type="entry name" value="Anaphylatoxin/fibulin"/>
</dbReference>
<dbReference type="GO" id="GO:0006954">
    <property type="term" value="P:inflammatory response"/>
    <property type="evidence" value="ECO:0007669"/>
    <property type="project" value="InterPro"/>
</dbReference>
<dbReference type="Gene3D" id="2.60.40.1930">
    <property type="match status" value="1"/>
</dbReference>
<dbReference type="PROSITE" id="PS01178">
    <property type="entry name" value="ANAPHYLATOXIN_2"/>
    <property type="match status" value="1"/>
</dbReference>
<keyword evidence="2" id="KW-0964">Secreted</keyword>
<evidence type="ECO:0000313" key="6">
    <source>
        <dbReference type="Proteomes" id="UP000228934"/>
    </source>
</evidence>
<keyword evidence="6" id="KW-1185">Reference proteome</keyword>
<protein>
    <recommendedName>
        <fullName evidence="4">Anaphylatoxin-like domain-containing protein</fullName>
    </recommendedName>
</protein>
<organism evidence="5 6">
    <name type="scientific">Aquarana catesbeiana</name>
    <name type="common">American bullfrog</name>
    <name type="synonym">Rana catesbeiana</name>
    <dbReference type="NCBI Taxonomy" id="8400"/>
    <lineage>
        <taxon>Eukaryota</taxon>
        <taxon>Metazoa</taxon>
        <taxon>Chordata</taxon>
        <taxon>Craniata</taxon>
        <taxon>Vertebrata</taxon>
        <taxon>Euteleostomi</taxon>
        <taxon>Amphibia</taxon>
        <taxon>Batrachia</taxon>
        <taxon>Anura</taxon>
        <taxon>Neobatrachia</taxon>
        <taxon>Ranoidea</taxon>
        <taxon>Ranidae</taxon>
        <taxon>Aquarana</taxon>
    </lineage>
</organism>
<dbReference type="AlphaFoldDB" id="A0A2G9S6X7"/>
<dbReference type="SUPFAM" id="SSF47686">
    <property type="entry name" value="Anaphylotoxins (complement system)"/>
    <property type="match status" value="1"/>
</dbReference>
<gene>
    <name evidence="5" type="ORF">AB205_0001950</name>
</gene>
<dbReference type="GO" id="GO:0006956">
    <property type="term" value="P:complement activation"/>
    <property type="evidence" value="ECO:0007669"/>
    <property type="project" value="InterPro"/>
</dbReference>
<dbReference type="SMART" id="SM00104">
    <property type="entry name" value="ANATO"/>
    <property type="match status" value="1"/>
</dbReference>
<dbReference type="GO" id="GO:0005576">
    <property type="term" value="C:extracellular region"/>
    <property type="evidence" value="ECO:0007669"/>
    <property type="project" value="UniProtKB-SubCell"/>
</dbReference>
<evidence type="ECO:0000259" key="4">
    <source>
        <dbReference type="PROSITE" id="PS01178"/>
    </source>
</evidence>
<dbReference type="EMBL" id="KV927110">
    <property type="protein sequence ID" value="PIO35211.1"/>
    <property type="molecule type" value="Genomic_DNA"/>
</dbReference>
<feature type="non-terminal residue" evidence="5">
    <location>
        <position position="1"/>
    </location>
</feature>
<sequence>ILSKGRIITVGKQKRDQGQGLVSMSLIVTKDLIPSFRIVAYYTIEKELVSDSLWVDVVDECMGTLEVDSDKKTAAPSDPVTLTLKADSDSHVGLVAVDKAVFVLNKKYKITQSKVWDIVEKSDIGCTPGSGANNMEVFYDAGLAVESNFGMVTKQRSDPSCDAGKKRKRRSSAALIEMKNQKALKYNENLERQCCHDGMTSNPMGHSCDRRAKHILKGDKCVQVFLDCCRYIELKIKIEKELDRDLERSDNEGDYMKDEDISVRSAFDESWLWNIIKITAKPDANG</sequence>
<evidence type="ECO:0000256" key="3">
    <source>
        <dbReference type="ARBA" id="ARBA00023157"/>
    </source>
</evidence>